<proteinExistence type="predicted"/>
<gene>
    <name evidence="1" type="ORF">GJ699_02595</name>
</gene>
<dbReference type="RefSeq" id="WP_154372785.1">
    <property type="nucleotide sequence ID" value="NZ_WKJK01000001.1"/>
</dbReference>
<evidence type="ECO:0000313" key="1">
    <source>
        <dbReference type="EMBL" id="MRW88867.1"/>
    </source>
</evidence>
<keyword evidence="2" id="KW-1185">Reference proteome</keyword>
<name>A0A6I2KUU5_9BURK</name>
<evidence type="ECO:0008006" key="3">
    <source>
        <dbReference type="Google" id="ProtNLM"/>
    </source>
</evidence>
<organism evidence="1 2">
    <name type="scientific">Duganella guangzhouensis</name>
    <dbReference type="NCBI Taxonomy" id="2666084"/>
    <lineage>
        <taxon>Bacteria</taxon>
        <taxon>Pseudomonadati</taxon>
        <taxon>Pseudomonadota</taxon>
        <taxon>Betaproteobacteria</taxon>
        <taxon>Burkholderiales</taxon>
        <taxon>Oxalobacteraceae</taxon>
        <taxon>Telluria group</taxon>
        <taxon>Duganella</taxon>
    </lineage>
</organism>
<reference evidence="1 2" key="1">
    <citation type="submission" date="2019-11" db="EMBL/GenBank/DDBJ databases">
        <title>Novel species isolated from a subtropical stream in China.</title>
        <authorList>
            <person name="Lu H."/>
        </authorList>
    </citation>
    <scope>NUCLEOTIDE SEQUENCE [LARGE SCALE GENOMIC DNA]</scope>
    <source>
        <strain evidence="1 2">FT80W</strain>
    </source>
</reference>
<dbReference type="EMBL" id="WKJK01000001">
    <property type="protein sequence ID" value="MRW88867.1"/>
    <property type="molecule type" value="Genomic_DNA"/>
</dbReference>
<sequence length="144" mass="15529">MSTGGQSLGKDVSVVIVTASGTLNIPAAAITKFDSKPVTGDEKRIGLDGQVRNNVTHEGWNGSFEVDRFNSVLDDFWAAAEAAYYAGTALPWGTIQETITNPDLSVSQYTYTQVVLKLTDIGSREGNKTIKQKLDFVASRRIAS</sequence>
<accession>A0A6I2KUU5</accession>
<dbReference type="AlphaFoldDB" id="A0A6I2KUU5"/>
<dbReference type="Proteomes" id="UP000433309">
    <property type="component" value="Unassembled WGS sequence"/>
</dbReference>
<evidence type="ECO:0000313" key="2">
    <source>
        <dbReference type="Proteomes" id="UP000433309"/>
    </source>
</evidence>
<comment type="caution">
    <text evidence="1">The sequence shown here is derived from an EMBL/GenBank/DDBJ whole genome shotgun (WGS) entry which is preliminary data.</text>
</comment>
<protein>
    <recommendedName>
        <fullName evidence="3">Phage tail protein</fullName>
    </recommendedName>
</protein>